<evidence type="ECO:0000313" key="2">
    <source>
        <dbReference type="Proteomes" id="UP000831701"/>
    </source>
</evidence>
<comment type="caution">
    <text evidence="1">The sequence shown here is derived from an EMBL/GenBank/DDBJ whole genome shotgun (WGS) entry which is preliminary data.</text>
</comment>
<reference evidence="1" key="1">
    <citation type="submission" date="2022-04" db="EMBL/GenBank/DDBJ databases">
        <title>Jade perch genome.</title>
        <authorList>
            <person name="Chao B."/>
        </authorList>
    </citation>
    <scope>NUCLEOTIDE SEQUENCE</scope>
    <source>
        <strain evidence="1">CB-2022</strain>
    </source>
</reference>
<name>A0ACB8VAX0_9TELE</name>
<evidence type="ECO:0000313" key="1">
    <source>
        <dbReference type="EMBL" id="KAI3352812.1"/>
    </source>
</evidence>
<keyword evidence="2" id="KW-1185">Reference proteome</keyword>
<proteinExistence type="predicted"/>
<protein>
    <submittedName>
        <fullName evidence="1">Uncharacterized protein</fullName>
    </submittedName>
</protein>
<sequence length="1244" mass="136732">MLALNHYNSSASPLVPLSSNDSGGKVEVSAAVEGLSQQGNLTLVEPTTSGIIRRRTKATFLLFATSLVVTDFIGHVIPGALVLRLYLSGGVHPEDLNSSDRMCQFLGGSMVFFGLCPLFMGCAMAAERCLGVTKPLLHSSLVTKTRTKICLSVIWLAALCVALLPCFQLGSYTYQEPGTWCFIKVLSDTEEVDVAFVVLFSGLGLTSLAVALVCNTISGLTLVLARLRRKLGSHHSAKSHDIEMVVQLVGIMVTSCICWSPLLIFGLISAIRSYTGCIGADLPNYKTLMVTGVRLATWNQILDPWVYILLRRTVLRKIYLIVKCQAGLRGNILARWEPTSFQSSERNEVNQLRDSMAAAAAPMWDEHQAYEELLYWDSLIQQGHRLLPHDFDRYEELRYWYDCLCYEEELRQYHNYIAAIEEIEDKRHHEVYILSNLLCVVTFSNINLTFADFPNKEAAGPQVHAGPYDRHVMAKHSEVYPSPEELEAVQTIVSHVECALKTVSDQMDTPKEDKDNTETGSASGDSQERLLRGVMRVGLVAKGLLLKGDKDLELVLLCSNKPTVTLLKQVAEKLSAQLEASSAGTYTVSQCPEDAAVVVTSIKESALTLTIHLTSPLVRTEQERKTEEEEEEEEEEDEEETRTVNDPPDVLDRQKCLSALASLRHAKWFQAKVNDLSSAVIVIRIMRDLCNRVPTWTPLSGWPLELLVEKAIGTSERPMGAGESLRRVLECVASGILLEDGPGIKDPCEKETVDATAYLTPQQREDITQSAQFALRLCAFGQMHKVLGMDFKPVKPRKSVGASGKDGTAQIPPAGHFSLPAKRPYTDVEKEEDEPILNSKQRKSLKFQKRFQRKSFTDDFSMNAVMRLNQYRPGLEYRLTSQTGPVHEPVFTMAVDLNGKTYEATGPSKRAAKLNVLQDLGLPTGSESKSESSGDTEGTSESVKAAAMTSSTSEDSGQGPILTKNGKNPVMELNEKRRSLKYELSAETGGSHEKCFVMEVEVDGQKFKGRGSNKKEAKAYAALAALEKLFPDDDGVSNINRNPAKKKITYTDMHIPGFGTIRGIPSDSGSRGWGPNRGRGRGRGKPFPPGPSYNKSKKFYPRYVSAKSVKDNTGSFKSTNYSYESSSGTGYHKLYGNNAASTTVKGVGSTGSGSIGYGTFYPESSTYSSPPVSSSDSSTTKGESYQSMPPPADQESPYSYGYGDEKKKLLTQGQNESQVQGGDYSMYSTAYPSSVTGGQVYNSY</sequence>
<gene>
    <name evidence="1" type="ORF">L3Q82_019391</name>
</gene>
<accession>A0ACB8VAX0</accession>
<dbReference type="EMBL" id="CM041553">
    <property type="protein sequence ID" value="KAI3352812.1"/>
    <property type="molecule type" value="Genomic_DNA"/>
</dbReference>
<organism evidence="1 2">
    <name type="scientific">Scortum barcoo</name>
    <name type="common">barcoo grunter</name>
    <dbReference type="NCBI Taxonomy" id="214431"/>
    <lineage>
        <taxon>Eukaryota</taxon>
        <taxon>Metazoa</taxon>
        <taxon>Chordata</taxon>
        <taxon>Craniata</taxon>
        <taxon>Vertebrata</taxon>
        <taxon>Euteleostomi</taxon>
        <taxon>Actinopterygii</taxon>
        <taxon>Neopterygii</taxon>
        <taxon>Teleostei</taxon>
        <taxon>Neoteleostei</taxon>
        <taxon>Acanthomorphata</taxon>
        <taxon>Eupercaria</taxon>
        <taxon>Centrarchiformes</taxon>
        <taxon>Terapontoidei</taxon>
        <taxon>Terapontidae</taxon>
        <taxon>Scortum</taxon>
    </lineage>
</organism>
<dbReference type="Proteomes" id="UP000831701">
    <property type="component" value="Chromosome 23"/>
</dbReference>
<feature type="non-terminal residue" evidence="1">
    <location>
        <position position="1244"/>
    </location>
</feature>